<dbReference type="GO" id="GO:0003879">
    <property type="term" value="F:ATP phosphoribosyltransferase activity"/>
    <property type="evidence" value="ECO:0007669"/>
    <property type="project" value="UniProtKB-UniRule"/>
</dbReference>
<evidence type="ECO:0000256" key="6">
    <source>
        <dbReference type="ARBA" id="ARBA00011946"/>
    </source>
</evidence>
<gene>
    <name evidence="16 18" type="primary">hisG</name>
    <name evidence="18" type="ORF">Heshes_11470</name>
    <name evidence="19" type="ORF">SAMN04489725_103146</name>
</gene>
<proteinExistence type="inferred from homology"/>
<evidence type="ECO:0000256" key="11">
    <source>
        <dbReference type="ARBA" id="ARBA00022679"/>
    </source>
</evidence>
<dbReference type="AlphaFoldDB" id="A0A1H2RTZ9"/>
<evidence type="ECO:0000256" key="12">
    <source>
        <dbReference type="ARBA" id="ARBA00022741"/>
    </source>
</evidence>
<reference evidence="19" key="1">
    <citation type="submission" date="2016-10" db="EMBL/GenBank/DDBJ databases">
        <authorList>
            <person name="de Groot N.N."/>
        </authorList>
    </citation>
    <scope>NUCLEOTIDE SEQUENCE [LARGE SCALE GENOMIC DNA]</scope>
    <source>
        <strain evidence="19">DSM 12489</strain>
    </source>
</reference>
<dbReference type="PANTHER" id="PTHR21403:SF8">
    <property type="entry name" value="ATP PHOSPHORIBOSYLTRANSFERASE"/>
    <property type="match status" value="1"/>
</dbReference>
<keyword evidence="12 16" id="KW-0547">Nucleotide-binding</keyword>
<dbReference type="EMBL" id="FNOJ01000003">
    <property type="protein sequence ID" value="SDW22946.1"/>
    <property type="molecule type" value="Genomic_DNA"/>
</dbReference>
<name>A0A1H2RTZ9_9BACL</name>
<feature type="domain" description="ATP phosphoribosyltransferase catalytic" evidence="17">
    <location>
        <begin position="54"/>
        <end position="203"/>
    </location>
</feature>
<evidence type="ECO:0000256" key="7">
    <source>
        <dbReference type="ARBA" id="ARBA00020998"/>
    </source>
</evidence>
<evidence type="ECO:0000256" key="10">
    <source>
        <dbReference type="ARBA" id="ARBA00022676"/>
    </source>
</evidence>
<evidence type="ECO:0000256" key="1">
    <source>
        <dbReference type="ARBA" id="ARBA00000915"/>
    </source>
</evidence>
<evidence type="ECO:0000256" key="15">
    <source>
        <dbReference type="ARBA" id="ARBA00024861"/>
    </source>
</evidence>
<keyword evidence="10 16" id="KW-0328">Glycosyltransferase</keyword>
<evidence type="ECO:0000313" key="20">
    <source>
        <dbReference type="Proteomes" id="UP000182589"/>
    </source>
</evidence>
<comment type="similarity">
    <text evidence="4 16">Belongs to the ATP phosphoribosyltransferase family. Short subfamily.</text>
</comment>
<comment type="function">
    <text evidence="15 16">Catalyzes the condensation of ATP and 5-phosphoribose 1-diphosphate to form N'-(5'-phosphoribosyl)-ATP (PR-ATP). Has a crucial role in the pathway because the rate of histidine biosynthesis seems to be controlled primarily by regulation of HisG enzymatic activity.</text>
</comment>
<dbReference type="UniPathway" id="UPA00031">
    <property type="reaction ID" value="UER00006"/>
</dbReference>
<dbReference type="Gene3D" id="3.40.190.10">
    <property type="entry name" value="Periplasmic binding protein-like II"/>
    <property type="match status" value="2"/>
</dbReference>
<keyword evidence="14 16" id="KW-0368">Histidine biosynthesis</keyword>
<evidence type="ECO:0000313" key="18">
    <source>
        <dbReference type="EMBL" id="GLV13463.1"/>
    </source>
</evidence>
<keyword evidence="11 16" id="KW-0808">Transferase</keyword>
<evidence type="ECO:0000256" key="9">
    <source>
        <dbReference type="ARBA" id="ARBA00022605"/>
    </source>
</evidence>
<accession>A0A1H2RTZ9</accession>
<evidence type="ECO:0000256" key="4">
    <source>
        <dbReference type="ARBA" id="ARBA00009489"/>
    </source>
</evidence>
<comment type="domain">
    <text evidence="16">Lacks the C-terminal regulatory region which is replaced by HisZ.</text>
</comment>
<dbReference type="SUPFAM" id="SSF53850">
    <property type="entry name" value="Periplasmic binding protein-like II"/>
    <property type="match status" value="1"/>
</dbReference>
<organism evidence="19 20">
    <name type="scientific">Alicyclobacillus hesperidum</name>
    <dbReference type="NCBI Taxonomy" id="89784"/>
    <lineage>
        <taxon>Bacteria</taxon>
        <taxon>Bacillati</taxon>
        <taxon>Bacillota</taxon>
        <taxon>Bacilli</taxon>
        <taxon>Bacillales</taxon>
        <taxon>Alicyclobacillaceae</taxon>
        <taxon>Alicyclobacillus</taxon>
    </lineage>
</organism>
<evidence type="ECO:0000256" key="16">
    <source>
        <dbReference type="HAMAP-Rule" id="MF_01018"/>
    </source>
</evidence>
<comment type="subunit">
    <text evidence="5 16">Heteromultimer composed of HisG and HisZ subunits.</text>
</comment>
<keyword evidence="9 16" id="KW-0028">Amino-acid biosynthesis</keyword>
<dbReference type="Pfam" id="PF01634">
    <property type="entry name" value="HisG"/>
    <property type="match status" value="1"/>
</dbReference>
<evidence type="ECO:0000259" key="17">
    <source>
        <dbReference type="Pfam" id="PF01634"/>
    </source>
</evidence>
<keyword evidence="8 16" id="KW-0963">Cytoplasm</keyword>
<keyword evidence="13 16" id="KW-0067">ATP-binding</keyword>
<dbReference type="STRING" id="89784.SAMN04489725_103146"/>
<dbReference type="GO" id="GO:0005737">
    <property type="term" value="C:cytoplasm"/>
    <property type="evidence" value="ECO:0007669"/>
    <property type="project" value="UniProtKB-SubCell"/>
</dbReference>
<dbReference type="FunFam" id="3.40.190.10:FF:000008">
    <property type="entry name" value="ATP phosphoribosyltransferase"/>
    <property type="match status" value="1"/>
</dbReference>
<dbReference type="PANTHER" id="PTHR21403">
    <property type="entry name" value="ATP PHOSPHORIBOSYLTRANSFERASE ATP-PRTASE"/>
    <property type="match status" value="1"/>
</dbReference>
<reference evidence="20" key="2">
    <citation type="submission" date="2016-10" db="EMBL/GenBank/DDBJ databases">
        <authorList>
            <person name="Varghese N."/>
        </authorList>
    </citation>
    <scope>NUCLEOTIDE SEQUENCE [LARGE SCALE GENOMIC DNA]</scope>
    <source>
        <strain evidence="20">DSM 12489</strain>
    </source>
</reference>
<dbReference type="GO" id="GO:0005524">
    <property type="term" value="F:ATP binding"/>
    <property type="evidence" value="ECO:0007669"/>
    <property type="project" value="UniProtKB-KW"/>
</dbReference>
<dbReference type="NCBIfam" id="TIGR00070">
    <property type="entry name" value="hisG"/>
    <property type="match status" value="1"/>
</dbReference>
<evidence type="ECO:0000256" key="5">
    <source>
        <dbReference type="ARBA" id="ARBA00011496"/>
    </source>
</evidence>
<dbReference type="RefSeq" id="WP_006447447.1">
    <property type="nucleotide sequence ID" value="NZ_BSRA01000005.1"/>
</dbReference>
<sequence>MLTVALAKGRTAEDALPLWRAAGIPLPEDMDESRALVFEVPWDGHPPLRYLLAKPADVPTYVAYGVADVGIVGKDVLLEQDREMYELLDLGVARCRLCVAGLEGDRATQPRRVATKYPKLADRYFRALGHSVEIVPLSGSIELASVIGLTDRIFDLVQTGATLAANGLVVFDEVADISARLVANRSSYRMKHDDIVAMANCLQAAIDQRGGQAHALKRG</sequence>
<dbReference type="EMBL" id="BSRA01000005">
    <property type="protein sequence ID" value="GLV13463.1"/>
    <property type="molecule type" value="Genomic_DNA"/>
</dbReference>
<dbReference type="GO" id="GO:0000105">
    <property type="term" value="P:L-histidine biosynthetic process"/>
    <property type="evidence" value="ECO:0007669"/>
    <property type="project" value="UniProtKB-UniRule"/>
</dbReference>
<dbReference type="Proteomes" id="UP001157137">
    <property type="component" value="Unassembled WGS sequence"/>
</dbReference>
<dbReference type="InterPro" id="IPR001348">
    <property type="entry name" value="ATP_PRibTrfase_HisG"/>
</dbReference>
<evidence type="ECO:0000256" key="8">
    <source>
        <dbReference type="ARBA" id="ARBA00022490"/>
    </source>
</evidence>
<comment type="subcellular location">
    <subcellularLocation>
        <location evidence="2 16">Cytoplasm</location>
    </subcellularLocation>
</comment>
<keyword evidence="20" id="KW-1185">Reference proteome</keyword>
<evidence type="ECO:0000256" key="14">
    <source>
        <dbReference type="ARBA" id="ARBA00023102"/>
    </source>
</evidence>
<evidence type="ECO:0000256" key="2">
    <source>
        <dbReference type="ARBA" id="ARBA00004496"/>
    </source>
</evidence>
<dbReference type="InterPro" id="IPR024893">
    <property type="entry name" value="ATP_PRibTrfase_HisG_short"/>
</dbReference>
<reference evidence="18" key="3">
    <citation type="submission" date="2023-02" db="EMBL/GenBank/DDBJ databases">
        <title>Proposal of a novel subspecies: Alicyclobacillus hesperidum subspecies aegle.</title>
        <authorList>
            <person name="Goto K."/>
            <person name="Fujii T."/>
            <person name="Yasui K."/>
            <person name="Mochida K."/>
            <person name="Kato-Tanaka Y."/>
            <person name="Morohoshi S."/>
            <person name="An S.Y."/>
            <person name="Kasai H."/>
            <person name="Yokota A."/>
        </authorList>
    </citation>
    <scope>NUCLEOTIDE SEQUENCE</scope>
    <source>
        <strain evidence="18">DSM 12766</strain>
    </source>
</reference>
<evidence type="ECO:0000256" key="13">
    <source>
        <dbReference type="ARBA" id="ARBA00022840"/>
    </source>
</evidence>
<dbReference type="EC" id="2.4.2.17" evidence="6 16"/>
<dbReference type="InterPro" id="IPR013820">
    <property type="entry name" value="ATP_PRibTrfase_cat"/>
</dbReference>
<evidence type="ECO:0000313" key="19">
    <source>
        <dbReference type="EMBL" id="SDW22946.1"/>
    </source>
</evidence>
<dbReference type="Proteomes" id="UP000182589">
    <property type="component" value="Unassembled WGS sequence"/>
</dbReference>
<dbReference type="CDD" id="cd13595">
    <property type="entry name" value="PBP2_HisGs"/>
    <property type="match status" value="1"/>
</dbReference>
<comment type="pathway">
    <text evidence="3 16">Amino-acid biosynthesis; L-histidine biosynthesis; L-histidine from 5-phospho-alpha-D-ribose 1-diphosphate: step 1/9.</text>
</comment>
<dbReference type="HAMAP" id="MF_01018">
    <property type="entry name" value="HisG_Short"/>
    <property type="match status" value="1"/>
</dbReference>
<comment type="catalytic activity">
    <reaction evidence="1 16">
        <text>1-(5-phospho-beta-D-ribosyl)-ATP + diphosphate = 5-phospho-alpha-D-ribose 1-diphosphate + ATP</text>
        <dbReference type="Rhea" id="RHEA:18473"/>
        <dbReference type="ChEBI" id="CHEBI:30616"/>
        <dbReference type="ChEBI" id="CHEBI:33019"/>
        <dbReference type="ChEBI" id="CHEBI:58017"/>
        <dbReference type="ChEBI" id="CHEBI:73183"/>
        <dbReference type="EC" id="2.4.2.17"/>
    </reaction>
</comment>
<evidence type="ECO:0000256" key="3">
    <source>
        <dbReference type="ARBA" id="ARBA00004667"/>
    </source>
</evidence>
<protein>
    <recommendedName>
        <fullName evidence="7 16">ATP phosphoribosyltransferase</fullName>
        <shortName evidence="16">ATP-PRT</shortName>
        <shortName evidence="16">ATP-PRTase</shortName>
        <ecNumber evidence="6 16">2.4.2.17</ecNumber>
    </recommendedName>
</protein>